<proteinExistence type="predicted"/>
<reference evidence="1" key="1">
    <citation type="submission" date="2019-08" db="EMBL/GenBank/DDBJ databases">
        <authorList>
            <person name="Kucharzyk K."/>
            <person name="Murdoch R.W."/>
            <person name="Higgins S."/>
            <person name="Loffler F."/>
        </authorList>
    </citation>
    <scope>NUCLEOTIDE SEQUENCE</scope>
</reference>
<dbReference type="AlphaFoldDB" id="A0A645J0C1"/>
<protein>
    <submittedName>
        <fullName evidence="1">Uncharacterized protein</fullName>
    </submittedName>
</protein>
<comment type="caution">
    <text evidence="1">The sequence shown here is derived from an EMBL/GenBank/DDBJ whole genome shotgun (WGS) entry which is preliminary data.</text>
</comment>
<sequence>MLHCPTAAAACLRRILVGRAFICSLLIPTAIAPEDTRITSYPMFCISDKTQASRSKERKSLIPISLVSVEVPTFTTIRF</sequence>
<dbReference type="EMBL" id="VSSQ01121643">
    <property type="protein sequence ID" value="MPN53954.1"/>
    <property type="molecule type" value="Genomic_DNA"/>
</dbReference>
<accession>A0A645J0C1</accession>
<evidence type="ECO:0000313" key="1">
    <source>
        <dbReference type="EMBL" id="MPN53954.1"/>
    </source>
</evidence>
<gene>
    <name evidence="1" type="ORF">SDC9_201623</name>
</gene>
<name>A0A645J0C1_9ZZZZ</name>
<organism evidence="1">
    <name type="scientific">bioreactor metagenome</name>
    <dbReference type="NCBI Taxonomy" id="1076179"/>
    <lineage>
        <taxon>unclassified sequences</taxon>
        <taxon>metagenomes</taxon>
        <taxon>ecological metagenomes</taxon>
    </lineage>
</organism>